<dbReference type="InterPro" id="IPR027417">
    <property type="entry name" value="P-loop_NTPase"/>
</dbReference>
<name>A0ABQ9X9T7_9EUKA</name>
<evidence type="ECO:0008006" key="6">
    <source>
        <dbReference type="Google" id="ProtNLM"/>
    </source>
</evidence>
<evidence type="ECO:0000256" key="2">
    <source>
        <dbReference type="ARBA" id="ARBA00022840"/>
    </source>
</evidence>
<feature type="region of interest" description="Disordered" evidence="3">
    <location>
        <begin position="408"/>
        <end position="555"/>
    </location>
</feature>
<feature type="region of interest" description="Disordered" evidence="3">
    <location>
        <begin position="1"/>
        <end position="38"/>
    </location>
</feature>
<evidence type="ECO:0000313" key="5">
    <source>
        <dbReference type="Proteomes" id="UP001281761"/>
    </source>
</evidence>
<keyword evidence="5" id="KW-1185">Reference proteome</keyword>
<feature type="compositionally biased region" description="Basic and acidic residues" evidence="3">
    <location>
        <begin position="490"/>
        <end position="499"/>
    </location>
</feature>
<dbReference type="Gene3D" id="3.40.50.300">
    <property type="entry name" value="P-loop containing nucleotide triphosphate hydrolases"/>
    <property type="match status" value="1"/>
</dbReference>
<feature type="compositionally biased region" description="Basic and acidic residues" evidence="3">
    <location>
        <begin position="15"/>
        <end position="25"/>
    </location>
</feature>
<feature type="region of interest" description="Disordered" evidence="3">
    <location>
        <begin position="320"/>
        <end position="339"/>
    </location>
</feature>
<keyword evidence="1" id="KW-0547">Nucleotide-binding</keyword>
<evidence type="ECO:0000256" key="3">
    <source>
        <dbReference type="SAM" id="MobiDB-lite"/>
    </source>
</evidence>
<reference evidence="4 5" key="1">
    <citation type="journal article" date="2022" name="bioRxiv">
        <title>Genomics of Preaxostyla Flagellates Illuminates Evolutionary Transitions and the Path Towards Mitochondrial Loss.</title>
        <authorList>
            <person name="Novak L.V.F."/>
            <person name="Treitli S.C."/>
            <person name="Pyrih J."/>
            <person name="Halakuc P."/>
            <person name="Pipaliya S.V."/>
            <person name="Vacek V."/>
            <person name="Brzon O."/>
            <person name="Soukal P."/>
            <person name="Eme L."/>
            <person name="Dacks J.B."/>
            <person name="Karnkowska A."/>
            <person name="Elias M."/>
            <person name="Hampl V."/>
        </authorList>
    </citation>
    <scope>NUCLEOTIDE SEQUENCE [LARGE SCALE GENOMIC DNA]</scope>
    <source>
        <strain evidence="4">NAU3</strain>
        <tissue evidence="4">Gut</tissue>
    </source>
</reference>
<protein>
    <recommendedName>
        <fullName evidence="6">ABC transporter domain-containing protein</fullName>
    </recommendedName>
</protein>
<dbReference type="PANTHER" id="PTHR24223">
    <property type="entry name" value="ATP-BINDING CASSETTE SUB-FAMILY C"/>
    <property type="match status" value="1"/>
</dbReference>
<dbReference type="InterPro" id="IPR050173">
    <property type="entry name" value="ABC_transporter_C-like"/>
</dbReference>
<dbReference type="Proteomes" id="UP001281761">
    <property type="component" value="Unassembled WGS sequence"/>
</dbReference>
<dbReference type="SUPFAM" id="SSF52540">
    <property type="entry name" value="P-loop containing nucleoside triphosphate hydrolases"/>
    <property type="match status" value="1"/>
</dbReference>
<organism evidence="4 5">
    <name type="scientific">Blattamonas nauphoetae</name>
    <dbReference type="NCBI Taxonomy" id="2049346"/>
    <lineage>
        <taxon>Eukaryota</taxon>
        <taxon>Metamonada</taxon>
        <taxon>Preaxostyla</taxon>
        <taxon>Oxymonadida</taxon>
        <taxon>Blattamonas</taxon>
    </lineage>
</organism>
<feature type="compositionally biased region" description="Basic and acidic residues" evidence="3">
    <location>
        <begin position="470"/>
        <end position="480"/>
    </location>
</feature>
<feature type="compositionally biased region" description="Basic and acidic residues" evidence="3">
    <location>
        <begin position="408"/>
        <end position="425"/>
    </location>
</feature>
<feature type="compositionally biased region" description="Polar residues" evidence="3">
    <location>
        <begin position="26"/>
        <end position="35"/>
    </location>
</feature>
<accession>A0ABQ9X9T7</accession>
<sequence>MLLDADQPLPVDSPIRTEKSKEEMPQNKTSLQNDTVCPRRPAIEPSPRLLDYLELVFIFIARPTHPPIHSRFVLWTTKAVDPEHGLRQAGPIQCTISQKRHRICLTNPDSPGNPSQFLASKHCICESCGLCHHLIVYGNDWDSLSSVSLDDRHTLLLLRRHCRTAHTAHSWKAILRFETLCASCYPLTLSPLSLRILNLPRSTDTSENHSDGSEEVVAHFMVVFDPCSLTIHTLHPPFLSTVPSPLTMKRGEYNALDTSLRSNILFGSELDETRLERVVRACCFDADMKAMPDGLNTFIGKHGRKISGGQKKRMRLARVLLDSDSESNPKRDGEGNSDYSAFLNWSEEEEHGTEQEKAVVFSSFASVSDESLTGFVQSIVVLISSHICVLTTAIMKIRNKLMINETKEDSLEKREKKKGRPEMNHQRPSQVSQPQPARAERGRKTQKWKRATADSILVQKTSEPDSSDDDIAHPPSHDAREEEEGEEERDVMNRERGTEADEDSGEDGKLQKRKAVKARPVSPRVVPKKGETDTFSEDDEEDADDEGEVQRMKEDYVVSPTPIVILSNNSDPTTTLDISMF</sequence>
<keyword evidence="2" id="KW-0067">ATP-binding</keyword>
<gene>
    <name evidence="4" type="ORF">BLNAU_17027</name>
</gene>
<evidence type="ECO:0000313" key="4">
    <source>
        <dbReference type="EMBL" id="KAK2948080.1"/>
    </source>
</evidence>
<feature type="compositionally biased region" description="Polar residues" evidence="3">
    <location>
        <begin position="426"/>
        <end position="435"/>
    </location>
</feature>
<evidence type="ECO:0000256" key="1">
    <source>
        <dbReference type="ARBA" id="ARBA00022741"/>
    </source>
</evidence>
<proteinExistence type="predicted"/>
<dbReference type="EMBL" id="JARBJD010000185">
    <property type="protein sequence ID" value="KAK2948080.1"/>
    <property type="molecule type" value="Genomic_DNA"/>
</dbReference>
<feature type="compositionally biased region" description="Acidic residues" evidence="3">
    <location>
        <begin position="534"/>
        <end position="547"/>
    </location>
</feature>
<comment type="caution">
    <text evidence="4">The sequence shown here is derived from an EMBL/GenBank/DDBJ whole genome shotgun (WGS) entry which is preliminary data.</text>
</comment>